<accession>A0ABV2A7I4</accession>
<evidence type="ECO:0000313" key="2">
    <source>
        <dbReference type="EMBL" id="MES0872786.1"/>
    </source>
</evidence>
<comment type="caution">
    <text evidence="2">The sequence shown here is derived from an EMBL/GenBank/DDBJ whole genome shotgun (WGS) entry which is preliminary data.</text>
</comment>
<evidence type="ECO:0008006" key="4">
    <source>
        <dbReference type="Google" id="ProtNLM"/>
    </source>
</evidence>
<evidence type="ECO:0000313" key="3">
    <source>
        <dbReference type="Proteomes" id="UP001465331"/>
    </source>
</evidence>
<feature type="transmembrane region" description="Helical" evidence="1">
    <location>
        <begin position="63"/>
        <end position="84"/>
    </location>
</feature>
<organism evidence="2 3">
    <name type="scientific">Sinimarinibacterium thermocellulolyticum</name>
    <dbReference type="NCBI Taxonomy" id="3170016"/>
    <lineage>
        <taxon>Bacteria</taxon>
        <taxon>Pseudomonadati</taxon>
        <taxon>Pseudomonadota</taxon>
        <taxon>Gammaproteobacteria</taxon>
        <taxon>Nevskiales</taxon>
        <taxon>Nevskiaceae</taxon>
        <taxon>Sinimarinibacterium</taxon>
    </lineage>
</organism>
<keyword evidence="1" id="KW-1133">Transmembrane helix</keyword>
<sequence>MNAGKMIAGLFGRRAERGGPARHESFLVYRSAFYLKVAIALCALSFALYAWHDPVEGPSGSTWLGYGLGTLGAVLIVWLAWLGVRKRQFREGRAPVKAWVSAHVYLGLSLIVVATLHTGFQLGWNVHTLAYVLMMLVIASGIYGILAYSLLPRQVTANRNGMELRAMLQEIEQLNESALSLADRIDPETHAVVARSVGKVRIGGSAWEQLSGRYRSPGESRGLDQFFKVKRTQLQAQAAARAAGGTVPQRGGRQATIAFVADQIFATGSARTGDQASENLQKLLQTIAKRKALLDKVNRDITLRARLEVWLYLHVPLTVALLAALLVHIVTVFLYW</sequence>
<dbReference type="RefSeq" id="WP_352886944.1">
    <property type="nucleotide sequence ID" value="NZ_JBEPIJ010000002.1"/>
</dbReference>
<name>A0ABV2A7I4_9GAMM</name>
<dbReference type="EMBL" id="JBEPIJ010000002">
    <property type="protein sequence ID" value="MES0872786.1"/>
    <property type="molecule type" value="Genomic_DNA"/>
</dbReference>
<keyword evidence="1" id="KW-0472">Membrane</keyword>
<proteinExistence type="predicted"/>
<reference evidence="2 3" key="1">
    <citation type="submission" date="2024-06" db="EMBL/GenBank/DDBJ databases">
        <authorList>
            <person name="Li Z."/>
            <person name="Jiang Y."/>
        </authorList>
    </citation>
    <scope>NUCLEOTIDE SEQUENCE [LARGE SCALE GENOMIC DNA]</scope>
    <source>
        <strain evidence="2 3">HSW-8</strain>
    </source>
</reference>
<feature type="transmembrane region" description="Helical" evidence="1">
    <location>
        <begin position="129"/>
        <end position="151"/>
    </location>
</feature>
<gene>
    <name evidence="2" type="ORF">ABSH63_01990</name>
</gene>
<feature type="transmembrane region" description="Helical" evidence="1">
    <location>
        <begin position="96"/>
        <end position="117"/>
    </location>
</feature>
<feature type="transmembrane region" description="Helical" evidence="1">
    <location>
        <begin position="309"/>
        <end position="335"/>
    </location>
</feature>
<keyword evidence="1" id="KW-0812">Transmembrane</keyword>
<feature type="transmembrane region" description="Helical" evidence="1">
    <location>
        <begin position="32"/>
        <end position="51"/>
    </location>
</feature>
<keyword evidence="3" id="KW-1185">Reference proteome</keyword>
<dbReference type="Proteomes" id="UP001465331">
    <property type="component" value="Unassembled WGS sequence"/>
</dbReference>
<protein>
    <recommendedName>
        <fullName evidence="4">Ferric reductase like transmembrane component</fullName>
    </recommendedName>
</protein>
<evidence type="ECO:0000256" key="1">
    <source>
        <dbReference type="SAM" id="Phobius"/>
    </source>
</evidence>